<dbReference type="InterPro" id="IPR050950">
    <property type="entry name" value="HTH-type_LysR_regulators"/>
</dbReference>
<keyword evidence="7" id="KW-1185">Reference proteome</keyword>
<evidence type="ECO:0000256" key="4">
    <source>
        <dbReference type="ARBA" id="ARBA00023163"/>
    </source>
</evidence>
<feature type="domain" description="HTH lysR-type" evidence="5">
    <location>
        <begin position="1"/>
        <end position="58"/>
    </location>
</feature>
<dbReference type="InterPro" id="IPR036390">
    <property type="entry name" value="WH_DNA-bd_sf"/>
</dbReference>
<dbReference type="Pfam" id="PF00126">
    <property type="entry name" value="HTH_1"/>
    <property type="match status" value="1"/>
</dbReference>
<dbReference type="PROSITE" id="PS50931">
    <property type="entry name" value="HTH_LYSR"/>
    <property type="match status" value="1"/>
</dbReference>
<dbReference type="STRING" id="338969.Rfer_1639"/>
<comment type="similarity">
    <text evidence="1">Belongs to the LysR transcriptional regulatory family.</text>
</comment>
<dbReference type="OrthoDB" id="9803735at2"/>
<keyword evidence="3" id="KW-0238">DNA-binding</keyword>
<dbReference type="Pfam" id="PF03466">
    <property type="entry name" value="LysR_substrate"/>
    <property type="match status" value="1"/>
</dbReference>
<evidence type="ECO:0000313" key="7">
    <source>
        <dbReference type="Proteomes" id="UP000008332"/>
    </source>
</evidence>
<evidence type="ECO:0000259" key="5">
    <source>
        <dbReference type="PROSITE" id="PS50931"/>
    </source>
</evidence>
<dbReference type="PANTHER" id="PTHR30419:SF8">
    <property type="entry name" value="NITROGEN ASSIMILATION TRANSCRIPTIONAL ACTIVATOR-RELATED"/>
    <property type="match status" value="1"/>
</dbReference>
<dbReference type="SUPFAM" id="SSF46785">
    <property type="entry name" value="Winged helix' DNA-binding domain"/>
    <property type="match status" value="1"/>
</dbReference>
<name>Q21XY4_ALBFT</name>
<dbReference type="GO" id="GO:0003677">
    <property type="term" value="F:DNA binding"/>
    <property type="evidence" value="ECO:0007669"/>
    <property type="project" value="UniProtKB-KW"/>
</dbReference>
<dbReference type="InterPro" id="IPR005119">
    <property type="entry name" value="LysR_subst-bd"/>
</dbReference>
<dbReference type="Proteomes" id="UP000008332">
    <property type="component" value="Chromosome"/>
</dbReference>
<protein>
    <submittedName>
        <fullName evidence="6">Transcriptional regulator, LysR family</fullName>
    </submittedName>
</protein>
<dbReference type="GO" id="GO:0003700">
    <property type="term" value="F:DNA-binding transcription factor activity"/>
    <property type="evidence" value="ECO:0007669"/>
    <property type="project" value="InterPro"/>
</dbReference>
<dbReference type="AlphaFoldDB" id="Q21XY4"/>
<dbReference type="Gene3D" id="3.40.190.10">
    <property type="entry name" value="Periplasmic binding protein-like II"/>
    <property type="match status" value="2"/>
</dbReference>
<gene>
    <name evidence="6" type="ordered locus">Rfer_1639</name>
</gene>
<dbReference type="InterPro" id="IPR036388">
    <property type="entry name" value="WH-like_DNA-bd_sf"/>
</dbReference>
<organism evidence="6 7">
    <name type="scientific">Albidiferax ferrireducens (strain ATCC BAA-621 / DSM 15236 / T118)</name>
    <name type="common">Rhodoferax ferrireducens</name>
    <dbReference type="NCBI Taxonomy" id="338969"/>
    <lineage>
        <taxon>Bacteria</taxon>
        <taxon>Pseudomonadati</taxon>
        <taxon>Pseudomonadota</taxon>
        <taxon>Betaproteobacteria</taxon>
        <taxon>Burkholderiales</taxon>
        <taxon>Comamonadaceae</taxon>
        <taxon>Rhodoferax</taxon>
    </lineage>
</organism>
<proteinExistence type="inferred from homology"/>
<dbReference type="KEGG" id="rfr:Rfer_1639"/>
<sequence>MDTLFLETLIAVVHSGTLVDAARQMNVTPGAVAQRLQTLEAEMGTKLVMRAGRTVRPTEAGAKLALRARSVLRDFNDLRFVVDHDILSGELRIGAIATALTGMVPHMLGGLVKLHSKIEVFIEPGSSERLYRRVHNGDLDAAIIVKPGFPIPKVLDWINLRKEPLIVIASTTTTQDDPHALLMSHPFISYDKNQWGGHLAERYLQQAGLAPKVRFELDALDAIAVMVDQNLGVSLIPDWAPPWPQGLSLKKISLSRPHQNREVGLIWNKGSSRIRLVDAFQKEAMRFAQPG</sequence>
<dbReference type="InterPro" id="IPR000847">
    <property type="entry name" value="LysR_HTH_N"/>
</dbReference>
<keyword evidence="2" id="KW-0805">Transcription regulation</keyword>
<dbReference type="SUPFAM" id="SSF53850">
    <property type="entry name" value="Periplasmic binding protein-like II"/>
    <property type="match status" value="1"/>
</dbReference>
<reference evidence="7" key="1">
    <citation type="submission" date="2006-02" db="EMBL/GenBank/DDBJ databases">
        <title>Complete sequence of chromosome of Rhodoferax ferrireducens DSM 15236.</title>
        <authorList>
            <person name="Copeland A."/>
            <person name="Lucas S."/>
            <person name="Lapidus A."/>
            <person name="Barry K."/>
            <person name="Detter J.C."/>
            <person name="Glavina del Rio T."/>
            <person name="Hammon N."/>
            <person name="Israni S."/>
            <person name="Pitluck S."/>
            <person name="Brettin T."/>
            <person name="Bruce D."/>
            <person name="Han C."/>
            <person name="Tapia R."/>
            <person name="Gilna P."/>
            <person name="Kiss H."/>
            <person name="Schmutz J."/>
            <person name="Larimer F."/>
            <person name="Land M."/>
            <person name="Kyrpides N."/>
            <person name="Ivanova N."/>
            <person name="Richardson P."/>
        </authorList>
    </citation>
    <scope>NUCLEOTIDE SEQUENCE [LARGE SCALE GENOMIC DNA]</scope>
    <source>
        <strain evidence="7">ATCC BAA-621 / DSM 15236 / T118</strain>
    </source>
</reference>
<dbReference type="eggNOG" id="COG0583">
    <property type="taxonomic scope" value="Bacteria"/>
</dbReference>
<dbReference type="CDD" id="cd08427">
    <property type="entry name" value="PBP2_LTTR_like_2"/>
    <property type="match status" value="1"/>
</dbReference>
<evidence type="ECO:0000256" key="2">
    <source>
        <dbReference type="ARBA" id="ARBA00023015"/>
    </source>
</evidence>
<accession>Q21XY4</accession>
<dbReference type="EMBL" id="CP000267">
    <property type="protein sequence ID" value="ABD69369.1"/>
    <property type="molecule type" value="Genomic_DNA"/>
</dbReference>
<dbReference type="HOGENOM" id="CLU_039613_6_5_4"/>
<dbReference type="RefSeq" id="WP_011463937.1">
    <property type="nucleotide sequence ID" value="NC_007908.1"/>
</dbReference>
<dbReference type="GO" id="GO:0005829">
    <property type="term" value="C:cytosol"/>
    <property type="evidence" value="ECO:0007669"/>
    <property type="project" value="TreeGrafter"/>
</dbReference>
<keyword evidence="4" id="KW-0804">Transcription</keyword>
<evidence type="ECO:0000313" key="6">
    <source>
        <dbReference type="EMBL" id="ABD69369.1"/>
    </source>
</evidence>
<evidence type="ECO:0000256" key="3">
    <source>
        <dbReference type="ARBA" id="ARBA00023125"/>
    </source>
</evidence>
<dbReference type="Gene3D" id="1.10.10.10">
    <property type="entry name" value="Winged helix-like DNA-binding domain superfamily/Winged helix DNA-binding domain"/>
    <property type="match status" value="1"/>
</dbReference>
<evidence type="ECO:0000256" key="1">
    <source>
        <dbReference type="ARBA" id="ARBA00009437"/>
    </source>
</evidence>
<dbReference type="PANTHER" id="PTHR30419">
    <property type="entry name" value="HTH-TYPE TRANSCRIPTIONAL REGULATOR YBHD"/>
    <property type="match status" value="1"/>
</dbReference>